<dbReference type="EMBL" id="WHOS01000026">
    <property type="protein sequence ID" value="NUB01433.1"/>
    <property type="molecule type" value="Genomic_DNA"/>
</dbReference>
<evidence type="ECO:0000256" key="2">
    <source>
        <dbReference type="ARBA" id="ARBA00004939"/>
    </source>
</evidence>
<organism evidence="10 11">
    <name type="scientific">Azospirillum melinis</name>
    <dbReference type="NCBI Taxonomy" id="328839"/>
    <lineage>
        <taxon>Bacteria</taxon>
        <taxon>Pseudomonadati</taxon>
        <taxon>Pseudomonadota</taxon>
        <taxon>Alphaproteobacteria</taxon>
        <taxon>Rhodospirillales</taxon>
        <taxon>Azospirillaceae</taxon>
        <taxon>Azospirillum</taxon>
    </lineage>
</organism>
<dbReference type="RefSeq" id="WP_174472504.1">
    <property type="nucleotide sequence ID" value="NZ_JAGINN010000001.1"/>
</dbReference>
<evidence type="ECO:0000256" key="9">
    <source>
        <dbReference type="RuleBase" id="RU363013"/>
    </source>
</evidence>
<keyword evidence="7 8" id="KW-0413">Isomerase</keyword>
<feature type="binding site" evidence="8">
    <location>
        <position position="175"/>
    </location>
    <ligand>
        <name>substrate</name>
    </ligand>
</feature>
<evidence type="ECO:0000256" key="3">
    <source>
        <dbReference type="ARBA" id="ARBA00007422"/>
    </source>
</evidence>
<comment type="function">
    <text evidence="8">Involved in the gluconeogenesis. Catalyzes stereospecifically the conversion of dihydroxyacetone phosphate (DHAP) to D-glyceraldehyde-3-phosphate (G3P).</text>
</comment>
<comment type="pathway">
    <text evidence="2">Carbohydrate metabolism; erythritol degradation.</text>
</comment>
<feature type="binding site" evidence="8">
    <location>
        <begin position="234"/>
        <end position="235"/>
    </location>
    <ligand>
        <name>substrate</name>
    </ligand>
</feature>
<dbReference type="CDD" id="cd00311">
    <property type="entry name" value="TIM"/>
    <property type="match status" value="1"/>
</dbReference>
<evidence type="ECO:0000256" key="5">
    <source>
        <dbReference type="ARBA" id="ARBA00022490"/>
    </source>
</evidence>
<dbReference type="PANTHER" id="PTHR21139:SF42">
    <property type="entry name" value="TRIOSEPHOSPHATE ISOMERASE"/>
    <property type="match status" value="1"/>
</dbReference>
<dbReference type="SUPFAM" id="SSF51351">
    <property type="entry name" value="Triosephosphate isomerase (TIM)"/>
    <property type="match status" value="1"/>
</dbReference>
<dbReference type="Pfam" id="PF00121">
    <property type="entry name" value="TIM"/>
    <property type="match status" value="1"/>
</dbReference>
<comment type="similarity">
    <text evidence="3 8 9">Belongs to the triosephosphate isomerase family.</text>
</comment>
<evidence type="ECO:0000256" key="6">
    <source>
        <dbReference type="ARBA" id="ARBA00023152"/>
    </source>
</evidence>
<dbReference type="InterPro" id="IPR020861">
    <property type="entry name" value="Triosephosphate_isomerase_AS"/>
</dbReference>
<comment type="caution">
    <text evidence="10">The sequence shown here is derived from an EMBL/GenBank/DDBJ whole genome shotgun (WGS) entry which is preliminary data.</text>
</comment>
<dbReference type="PROSITE" id="PS00171">
    <property type="entry name" value="TIM_1"/>
    <property type="match status" value="1"/>
</dbReference>
<keyword evidence="11" id="KW-1185">Reference proteome</keyword>
<proteinExistence type="inferred from homology"/>
<feature type="binding site" evidence="8">
    <location>
        <begin position="11"/>
        <end position="13"/>
    </location>
    <ligand>
        <name>substrate</name>
    </ligand>
</feature>
<feature type="binding site" evidence="8">
    <location>
        <position position="213"/>
    </location>
    <ligand>
        <name>substrate</name>
    </ligand>
</feature>
<dbReference type="InterPro" id="IPR013785">
    <property type="entry name" value="Aldolase_TIM"/>
</dbReference>
<feature type="active site" description="Proton acceptor" evidence="8">
    <location>
        <position position="169"/>
    </location>
</feature>
<name>A0ABX2KI19_9PROT</name>
<evidence type="ECO:0000313" key="11">
    <source>
        <dbReference type="Proteomes" id="UP000605086"/>
    </source>
</evidence>
<accession>A0ABX2KI19</accession>
<keyword evidence="5 8" id="KW-0963">Cytoplasm</keyword>
<evidence type="ECO:0000256" key="4">
    <source>
        <dbReference type="ARBA" id="ARBA00022432"/>
    </source>
</evidence>
<dbReference type="InterPro" id="IPR000652">
    <property type="entry name" value="Triosephosphate_isomerase"/>
</dbReference>
<dbReference type="NCBIfam" id="TIGR00419">
    <property type="entry name" value="tim"/>
    <property type="match status" value="1"/>
</dbReference>
<dbReference type="InterPro" id="IPR022896">
    <property type="entry name" value="TrioseP_Isoase_bac/euk"/>
</dbReference>
<comment type="catalytic activity">
    <reaction evidence="1">
        <text>L-erythrulose 1-phosphate = D-erythrulose 4-phosphate</text>
        <dbReference type="Rhea" id="RHEA:49588"/>
        <dbReference type="ChEBI" id="CHEBI:58002"/>
        <dbReference type="ChEBI" id="CHEBI:90796"/>
        <dbReference type="EC" id="5.3.1.33"/>
    </reaction>
</comment>
<gene>
    <name evidence="8" type="primary">tpiA</name>
    <name evidence="10" type="ORF">GBZ48_19420</name>
</gene>
<dbReference type="HAMAP" id="MF_00147_B">
    <property type="entry name" value="TIM_B"/>
    <property type="match status" value="1"/>
</dbReference>
<protein>
    <recommendedName>
        <fullName evidence="8 9">Triosephosphate isomerase</fullName>
        <shortName evidence="8">TIM</shortName>
        <shortName evidence="8">TPI</shortName>
        <ecNumber evidence="8 9">5.3.1.1</ecNumber>
    </recommendedName>
    <alternativeName>
        <fullName evidence="8">Triose-phosphate isomerase</fullName>
    </alternativeName>
</protein>
<dbReference type="GO" id="GO:0004807">
    <property type="term" value="F:triose-phosphate isomerase activity"/>
    <property type="evidence" value="ECO:0007669"/>
    <property type="project" value="UniProtKB-EC"/>
</dbReference>
<evidence type="ECO:0000256" key="7">
    <source>
        <dbReference type="ARBA" id="ARBA00023235"/>
    </source>
</evidence>
<comment type="subunit">
    <text evidence="8 9">Homodimer.</text>
</comment>
<feature type="active site" description="Electrophile" evidence="8">
    <location>
        <position position="99"/>
    </location>
</feature>
<keyword evidence="4 8" id="KW-0312">Gluconeogenesis</keyword>
<comment type="pathway">
    <text evidence="8 9">Carbohydrate degradation; glycolysis; D-glyceraldehyde 3-phosphate from glycerone phosphate: step 1/1.</text>
</comment>
<sequence>MTANRKLIAGNWKMNGLKADALDLASDLAGRLKGAGPVAFDMLVCPPFPLLFPVGEAIADSPLALGGQDCAPKTSGAHTGDVAPTMLKDAGCRFVILGHSERRADHGESDAVVNAKAVAAHKEGLVAIICVGETEAQRDAGQANAVVSGQLAGSIPAGATADNTVIAYEPVWAIGTGKTATPDDVKAMHAHIRAELDGKIAGSAKVRILYGGSVKPSNAAELMAVENVDGALVGGASLKADDFWAIGTACR</sequence>
<comment type="catalytic activity">
    <reaction evidence="8 9">
        <text>D-glyceraldehyde 3-phosphate = dihydroxyacetone phosphate</text>
        <dbReference type="Rhea" id="RHEA:18585"/>
        <dbReference type="ChEBI" id="CHEBI:57642"/>
        <dbReference type="ChEBI" id="CHEBI:59776"/>
        <dbReference type="EC" id="5.3.1.1"/>
    </reaction>
</comment>
<evidence type="ECO:0000256" key="1">
    <source>
        <dbReference type="ARBA" id="ARBA00000148"/>
    </source>
</evidence>
<dbReference type="InterPro" id="IPR035990">
    <property type="entry name" value="TIM_sf"/>
</dbReference>
<keyword evidence="6 8" id="KW-0324">Glycolysis</keyword>
<dbReference type="Proteomes" id="UP000605086">
    <property type="component" value="Unassembled WGS sequence"/>
</dbReference>
<evidence type="ECO:0000313" key="10">
    <source>
        <dbReference type="EMBL" id="NUB01433.1"/>
    </source>
</evidence>
<comment type="pathway">
    <text evidence="8 9">Carbohydrate biosynthesis; gluconeogenesis.</text>
</comment>
<reference evidence="10 11" key="1">
    <citation type="submission" date="2019-10" db="EMBL/GenBank/DDBJ databases">
        <title>Genome sequence of Azospirillum melinis.</title>
        <authorList>
            <person name="Ambrosini A."/>
            <person name="Sant'Anna F.H."/>
            <person name="Cassan F.D."/>
            <person name="Souza E.M."/>
            <person name="Passaglia L.M.P."/>
        </authorList>
    </citation>
    <scope>NUCLEOTIDE SEQUENCE [LARGE SCALE GENOMIC DNA]</scope>
    <source>
        <strain evidence="10 11">TMCY0552</strain>
    </source>
</reference>
<comment type="subcellular location">
    <subcellularLocation>
        <location evidence="8 9">Cytoplasm</location>
    </subcellularLocation>
</comment>
<dbReference type="PROSITE" id="PS51440">
    <property type="entry name" value="TIM_2"/>
    <property type="match status" value="1"/>
</dbReference>
<dbReference type="Gene3D" id="3.20.20.70">
    <property type="entry name" value="Aldolase class I"/>
    <property type="match status" value="1"/>
</dbReference>
<dbReference type="PANTHER" id="PTHR21139">
    <property type="entry name" value="TRIOSEPHOSPHATE ISOMERASE"/>
    <property type="match status" value="1"/>
</dbReference>
<evidence type="ECO:0000256" key="8">
    <source>
        <dbReference type="HAMAP-Rule" id="MF_00147"/>
    </source>
</evidence>
<dbReference type="EC" id="5.3.1.1" evidence="8 9"/>